<protein>
    <submittedName>
        <fullName evidence="3">Unannotated protein</fullName>
    </submittedName>
</protein>
<evidence type="ECO:0000313" key="11">
    <source>
        <dbReference type="EMBL" id="CAB5078685.1"/>
    </source>
</evidence>
<dbReference type="EMBL" id="CAESAL010000022">
    <property type="protein sequence ID" value="CAB4339256.1"/>
    <property type="molecule type" value="Genomic_DNA"/>
</dbReference>
<keyword evidence="1" id="KW-0472">Membrane</keyword>
<proteinExistence type="predicted"/>
<evidence type="ECO:0000313" key="5">
    <source>
        <dbReference type="EMBL" id="CAB4612631.1"/>
    </source>
</evidence>
<evidence type="ECO:0000256" key="1">
    <source>
        <dbReference type="SAM" id="Phobius"/>
    </source>
</evidence>
<keyword evidence="1" id="KW-0812">Transmembrane</keyword>
<name>A0A6J6AI83_9ZZZZ</name>
<keyword evidence="1" id="KW-1133">Transmembrane helix</keyword>
<evidence type="ECO:0000313" key="4">
    <source>
        <dbReference type="EMBL" id="CAB4583028.1"/>
    </source>
</evidence>
<evidence type="ECO:0000313" key="7">
    <source>
        <dbReference type="EMBL" id="CAB4795968.1"/>
    </source>
</evidence>
<evidence type="ECO:0000313" key="2">
    <source>
        <dbReference type="EMBL" id="CAB4339256.1"/>
    </source>
</evidence>
<feature type="transmembrane region" description="Helical" evidence="1">
    <location>
        <begin position="21"/>
        <end position="46"/>
    </location>
</feature>
<accession>A0A6J6AI83</accession>
<dbReference type="EMBL" id="CAFAAM010000096">
    <property type="protein sequence ID" value="CAB4805228.1"/>
    <property type="molecule type" value="Genomic_DNA"/>
</dbReference>
<evidence type="ECO:0000313" key="3">
    <source>
        <dbReference type="EMBL" id="CAB4370134.1"/>
    </source>
</evidence>
<dbReference type="AlphaFoldDB" id="A0A6J6AI83"/>
<gene>
    <name evidence="4" type="ORF">UFOPK1762_00783</name>
    <name evidence="5" type="ORF">UFOPK1906_00144</name>
    <name evidence="6" type="ORF">UFOPK2624_00137</name>
    <name evidence="7" type="ORF">UFOPK2969_01177</name>
    <name evidence="8" type="ORF">UFOPK3010_00827</name>
    <name evidence="2" type="ORF">UFOPK3331_00836</name>
    <name evidence="9" type="ORF">UFOPK3785_01716</name>
    <name evidence="10" type="ORF">UFOPK3927_01100</name>
    <name evidence="3" type="ORF">UFOPK4201_00015</name>
    <name evidence="11" type="ORF">UFOPK4371_01838</name>
</gene>
<evidence type="ECO:0000313" key="8">
    <source>
        <dbReference type="EMBL" id="CAB4805228.1"/>
    </source>
</evidence>
<dbReference type="EMBL" id="CAEZXY010000003">
    <property type="protein sequence ID" value="CAB4693837.1"/>
    <property type="molecule type" value="Genomic_DNA"/>
</dbReference>
<dbReference type="EMBL" id="CAFBNJ010000120">
    <property type="protein sequence ID" value="CAB4964021.1"/>
    <property type="molecule type" value="Genomic_DNA"/>
</dbReference>
<dbReference type="EMBL" id="CAFAAD010000088">
    <property type="protein sequence ID" value="CAB4795968.1"/>
    <property type="molecule type" value="Genomic_DNA"/>
</dbReference>
<dbReference type="EMBL" id="CAEZVC010000004">
    <property type="protein sequence ID" value="CAB4612631.1"/>
    <property type="molecule type" value="Genomic_DNA"/>
</dbReference>
<reference evidence="3" key="1">
    <citation type="submission" date="2020-05" db="EMBL/GenBank/DDBJ databases">
        <authorList>
            <person name="Chiriac C."/>
            <person name="Salcher M."/>
            <person name="Ghai R."/>
            <person name="Kavagutti S V."/>
        </authorList>
    </citation>
    <scope>NUCLEOTIDE SEQUENCE</scope>
</reference>
<dbReference type="EMBL" id="CAFBRD010000150">
    <property type="protein sequence ID" value="CAB5078685.1"/>
    <property type="molecule type" value="Genomic_DNA"/>
</dbReference>
<dbReference type="EMBL" id="CAEUNJ010000001">
    <property type="protein sequence ID" value="CAB4370134.1"/>
    <property type="molecule type" value="Genomic_DNA"/>
</dbReference>
<evidence type="ECO:0000313" key="10">
    <source>
        <dbReference type="EMBL" id="CAB4987537.1"/>
    </source>
</evidence>
<organism evidence="3">
    <name type="scientific">freshwater metagenome</name>
    <dbReference type="NCBI Taxonomy" id="449393"/>
    <lineage>
        <taxon>unclassified sequences</taxon>
        <taxon>metagenomes</taxon>
        <taxon>ecological metagenomes</taxon>
    </lineage>
</organism>
<dbReference type="EMBL" id="CAFBOK010000122">
    <property type="protein sequence ID" value="CAB4987537.1"/>
    <property type="molecule type" value="Genomic_DNA"/>
</dbReference>
<dbReference type="EMBL" id="CAEZTY010000022">
    <property type="protein sequence ID" value="CAB4583028.1"/>
    <property type="molecule type" value="Genomic_DNA"/>
</dbReference>
<sequence>MAESLAERHRIRPMNLLFAQVWAFWIAPVLVASAIGVLAVMIGLYLKLVVAPRYPKR</sequence>
<evidence type="ECO:0000313" key="6">
    <source>
        <dbReference type="EMBL" id="CAB4693837.1"/>
    </source>
</evidence>
<evidence type="ECO:0000313" key="9">
    <source>
        <dbReference type="EMBL" id="CAB4964021.1"/>
    </source>
</evidence>